<comment type="caution">
    <text evidence="1">The sequence shown here is derived from an EMBL/GenBank/DDBJ whole genome shotgun (WGS) entry which is preliminary data.</text>
</comment>
<dbReference type="Proteomes" id="UP000483362">
    <property type="component" value="Unassembled WGS sequence"/>
</dbReference>
<gene>
    <name evidence="1" type="ORF">FYJ29_12865</name>
</gene>
<evidence type="ECO:0000313" key="1">
    <source>
        <dbReference type="EMBL" id="MSS18638.1"/>
    </source>
</evidence>
<proteinExistence type="predicted"/>
<dbReference type="RefSeq" id="WP_154328054.1">
    <property type="nucleotide sequence ID" value="NZ_CP045696.1"/>
</dbReference>
<name>A0A6L5XGT2_9BACT</name>
<evidence type="ECO:0000313" key="2">
    <source>
        <dbReference type="Proteomes" id="UP000483362"/>
    </source>
</evidence>
<keyword evidence="2" id="KW-1185">Reference proteome</keyword>
<reference evidence="1 2" key="1">
    <citation type="submission" date="2019-08" db="EMBL/GenBank/DDBJ databases">
        <title>In-depth cultivation of the pig gut microbiome towards novel bacterial diversity and tailored functional studies.</title>
        <authorList>
            <person name="Wylensek D."/>
            <person name="Hitch T.C.A."/>
            <person name="Clavel T."/>
        </authorList>
    </citation>
    <scope>NUCLEOTIDE SEQUENCE [LARGE SCALE GENOMIC DNA]</scope>
    <source>
        <strain evidence="1 2">Oil-RF-744-WCA-WT-10</strain>
    </source>
</reference>
<dbReference type="EMBL" id="VULT01000028">
    <property type="protein sequence ID" value="MSS18638.1"/>
    <property type="molecule type" value="Genomic_DNA"/>
</dbReference>
<accession>A0A6L5XGT2</accession>
<protein>
    <submittedName>
        <fullName evidence="1">Uncharacterized protein</fullName>
    </submittedName>
</protein>
<organism evidence="1 2">
    <name type="scientific">Sodaliphilus pleomorphus</name>
    <dbReference type="NCBI Taxonomy" id="2606626"/>
    <lineage>
        <taxon>Bacteria</taxon>
        <taxon>Pseudomonadati</taxon>
        <taxon>Bacteroidota</taxon>
        <taxon>Bacteroidia</taxon>
        <taxon>Bacteroidales</taxon>
        <taxon>Muribaculaceae</taxon>
        <taxon>Sodaliphilus</taxon>
    </lineage>
</organism>
<sequence>MLSENWDKLYNAVDANGKNVFSLNPWTGADANGVSYQPNFTDLSKSEYLPLLNGWSSRSSYLYSCRGFVRISKTKFGGDLLSPALTALGNDTADLELNYQGIGYTSNIKFDESGTYKSGGVHDYQAYYVVVLGDGEITSGATKMQDKILYADADGNATYYKGAQIEIPTDAFINPLDTMEAWSNANTKVTLKIKGATAKTQIAFVASEYKTLPKKTDPEIDPNAPHGTNDKVCRVVLDNIKVTVDRVVTAVDNVNAAKAVKHITYCNLQGQTSAEPFEGVNIVKTVYTDGSTHVAKIIK</sequence>
<dbReference type="AlphaFoldDB" id="A0A6L5XGT2"/>